<dbReference type="Pfam" id="PF11306">
    <property type="entry name" value="DUF3108"/>
    <property type="match status" value="1"/>
</dbReference>
<proteinExistence type="predicted"/>
<comment type="caution">
    <text evidence="1">The sequence shown here is derived from an EMBL/GenBank/DDBJ whole genome shotgun (WGS) entry which is preliminary data.</text>
</comment>
<evidence type="ECO:0000313" key="2">
    <source>
        <dbReference type="Proteomes" id="UP000240996"/>
    </source>
</evidence>
<name>A0A2T4YNE7_9SPHN</name>
<dbReference type="InterPro" id="IPR021457">
    <property type="entry name" value="DUF3108"/>
</dbReference>
<reference evidence="1 2" key="1">
    <citation type="submission" date="2018-04" db="EMBL/GenBank/DDBJ databases">
        <title>Genomic Encyclopedia of Type Strains, Phase III (KMG-III): the genomes of soil and plant-associated and newly described type strains.</title>
        <authorList>
            <person name="Whitman W."/>
        </authorList>
    </citation>
    <scope>NUCLEOTIDE SEQUENCE [LARGE SCALE GENOMIC DNA]</scope>
    <source>
        <strain evidence="1 2">NW12</strain>
    </source>
</reference>
<dbReference type="EMBL" id="PZZN01000003">
    <property type="protein sequence ID" value="PTM44918.1"/>
    <property type="molecule type" value="Genomic_DNA"/>
</dbReference>
<gene>
    <name evidence="1" type="ORF">C8J24_3131</name>
</gene>
<accession>A0A2T4YNE7</accession>
<sequence>MDMLMMLAAAAAAVTAPQGDRVKPVDQCFAIYRPGSPAGTQAAGTSSDQTVIGATRQVIRATRINGRPAWDIVIHQRVPMANFAMRDHFVLNRDDLTPITFDNSRSGVEHVALRYTPGRIVGTKTDKAVVTPIDVAVAGPIWEGNLWGVTFGALPLAMGKSFSLPFYQYDGGIGRFTLTVTGSQSVATPTGPVDSWTVAVLKDGKPSATTLIAKRDARELGSFAARGGTKLGGDCTGLD</sequence>
<evidence type="ECO:0000313" key="1">
    <source>
        <dbReference type="EMBL" id="PTM44918.1"/>
    </source>
</evidence>
<keyword evidence="2" id="KW-1185">Reference proteome</keyword>
<dbReference type="Proteomes" id="UP000240996">
    <property type="component" value="Unassembled WGS sequence"/>
</dbReference>
<dbReference type="AlphaFoldDB" id="A0A2T4YNE7"/>
<protein>
    <submittedName>
        <fullName evidence="1">Uncharacterized protein</fullName>
    </submittedName>
</protein>
<organism evidence="1 2">
    <name type="scientific">Sphingomonas aerolata</name>
    <dbReference type="NCBI Taxonomy" id="185951"/>
    <lineage>
        <taxon>Bacteria</taxon>
        <taxon>Pseudomonadati</taxon>
        <taxon>Pseudomonadota</taxon>
        <taxon>Alphaproteobacteria</taxon>
        <taxon>Sphingomonadales</taxon>
        <taxon>Sphingomonadaceae</taxon>
        <taxon>Sphingomonas</taxon>
    </lineage>
</organism>